<keyword evidence="5" id="KW-0675">Receptor</keyword>
<dbReference type="InterPro" id="IPR017452">
    <property type="entry name" value="GPCR_Rhodpsn_7TM"/>
</dbReference>
<dbReference type="EnsemblMetazoa" id="CapteT186062">
    <property type="protein sequence ID" value="CapteP186062"/>
    <property type="gene ID" value="CapteG186062"/>
</dbReference>
<keyword evidence="5" id="KW-0807">Transducer</keyword>
<dbReference type="Pfam" id="PF00001">
    <property type="entry name" value="7tm_1"/>
    <property type="match status" value="1"/>
</dbReference>
<dbReference type="OMA" id="IQMYAIH"/>
<dbReference type="InterPro" id="IPR000276">
    <property type="entry name" value="GPCR_Rhodpsn"/>
</dbReference>
<evidence type="ECO:0000313" key="9">
    <source>
        <dbReference type="EnsemblMetazoa" id="CapteP186062"/>
    </source>
</evidence>
<dbReference type="Proteomes" id="UP000014760">
    <property type="component" value="Unassembled WGS sequence"/>
</dbReference>
<dbReference type="PRINTS" id="PR00237">
    <property type="entry name" value="GPCRRHODOPSN"/>
</dbReference>
<keyword evidence="3 6" id="KW-1133">Transmembrane helix</keyword>
<dbReference type="STRING" id="283909.R7UEY3"/>
<evidence type="ECO:0000256" key="6">
    <source>
        <dbReference type="SAM" id="Phobius"/>
    </source>
</evidence>
<dbReference type="SUPFAM" id="SSF81321">
    <property type="entry name" value="Family A G protein-coupled receptor-like"/>
    <property type="match status" value="1"/>
</dbReference>
<evidence type="ECO:0000256" key="4">
    <source>
        <dbReference type="ARBA" id="ARBA00023136"/>
    </source>
</evidence>
<comment type="similarity">
    <text evidence="5">Belongs to the G-protein coupled receptor 1 family.</text>
</comment>
<dbReference type="AlphaFoldDB" id="R7UEY3"/>
<dbReference type="Gene3D" id="1.20.1070.10">
    <property type="entry name" value="Rhodopsin 7-helix transmembrane proteins"/>
    <property type="match status" value="1"/>
</dbReference>
<gene>
    <name evidence="8" type="ORF">CAPTEDRAFT_186062</name>
</gene>
<feature type="transmembrane region" description="Helical" evidence="6">
    <location>
        <begin position="45"/>
        <end position="67"/>
    </location>
</feature>
<evidence type="ECO:0000256" key="5">
    <source>
        <dbReference type="RuleBase" id="RU000688"/>
    </source>
</evidence>
<dbReference type="PROSITE" id="PS00237">
    <property type="entry name" value="G_PROTEIN_RECEP_F1_1"/>
    <property type="match status" value="1"/>
</dbReference>
<name>R7UEY3_CAPTE</name>
<reference evidence="9" key="3">
    <citation type="submission" date="2015-06" db="UniProtKB">
        <authorList>
            <consortium name="EnsemblMetazoa"/>
        </authorList>
    </citation>
    <scope>IDENTIFICATION</scope>
</reference>
<evidence type="ECO:0000313" key="10">
    <source>
        <dbReference type="Proteomes" id="UP000014760"/>
    </source>
</evidence>
<keyword evidence="10" id="KW-1185">Reference proteome</keyword>
<evidence type="ECO:0000256" key="1">
    <source>
        <dbReference type="ARBA" id="ARBA00004370"/>
    </source>
</evidence>
<evidence type="ECO:0000256" key="2">
    <source>
        <dbReference type="ARBA" id="ARBA00022692"/>
    </source>
</evidence>
<feature type="transmembrane region" description="Helical" evidence="6">
    <location>
        <begin position="166"/>
        <end position="188"/>
    </location>
</feature>
<evidence type="ECO:0000313" key="8">
    <source>
        <dbReference type="EMBL" id="ELU04775.1"/>
    </source>
</evidence>
<accession>R7UEY3</accession>
<dbReference type="PANTHER" id="PTHR46641">
    <property type="entry name" value="FMRFAMIDE RECEPTOR-RELATED"/>
    <property type="match status" value="1"/>
</dbReference>
<keyword evidence="2 5" id="KW-0812">Transmembrane</keyword>
<reference evidence="10" key="1">
    <citation type="submission" date="2012-12" db="EMBL/GenBank/DDBJ databases">
        <authorList>
            <person name="Hellsten U."/>
            <person name="Grimwood J."/>
            <person name="Chapman J.A."/>
            <person name="Shapiro H."/>
            <person name="Aerts A."/>
            <person name="Otillar R.P."/>
            <person name="Terry A.Y."/>
            <person name="Boore J.L."/>
            <person name="Simakov O."/>
            <person name="Marletaz F."/>
            <person name="Cho S.-J."/>
            <person name="Edsinger-Gonzales E."/>
            <person name="Havlak P."/>
            <person name="Kuo D.-H."/>
            <person name="Larsson T."/>
            <person name="Lv J."/>
            <person name="Arendt D."/>
            <person name="Savage R."/>
            <person name="Osoegawa K."/>
            <person name="de Jong P."/>
            <person name="Lindberg D.R."/>
            <person name="Seaver E.C."/>
            <person name="Weisblat D.A."/>
            <person name="Putnam N.H."/>
            <person name="Grigoriev I.V."/>
            <person name="Rokhsar D.S."/>
        </authorList>
    </citation>
    <scope>NUCLEOTIDE SEQUENCE</scope>
    <source>
        <strain evidence="10">I ESC-2004</strain>
    </source>
</reference>
<evidence type="ECO:0000259" key="7">
    <source>
        <dbReference type="PROSITE" id="PS50262"/>
    </source>
</evidence>
<feature type="transmembrane region" description="Helical" evidence="6">
    <location>
        <begin position="282"/>
        <end position="304"/>
    </location>
</feature>
<reference evidence="8 10" key="2">
    <citation type="journal article" date="2013" name="Nature">
        <title>Insights into bilaterian evolution from three spiralian genomes.</title>
        <authorList>
            <person name="Simakov O."/>
            <person name="Marletaz F."/>
            <person name="Cho S.J."/>
            <person name="Edsinger-Gonzales E."/>
            <person name="Havlak P."/>
            <person name="Hellsten U."/>
            <person name="Kuo D.H."/>
            <person name="Larsson T."/>
            <person name="Lv J."/>
            <person name="Arendt D."/>
            <person name="Savage R."/>
            <person name="Osoegawa K."/>
            <person name="de Jong P."/>
            <person name="Grimwood J."/>
            <person name="Chapman J.A."/>
            <person name="Shapiro H."/>
            <person name="Aerts A."/>
            <person name="Otillar R.P."/>
            <person name="Terry A.Y."/>
            <person name="Boore J.L."/>
            <person name="Grigoriev I.V."/>
            <person name="Lindberg D.R."/>
            <person name="Seaver E.C."/>
            <person name="Weisblat D.A."/>
            <person name="Putnam N.H."/>
            <person name="Rokhsar D.S."/>
        </authorList>
    </citation>
    <scope>NUCLEOTIDE SEQUENCE</scope>
    <source>
        <strain evidence="8 10">I ESC-2004</strain>
    </source>
</reference>
<keyword evidence="5" id="KW-0297">G-protein coupled receptor</keyword>
<evidence type="ECO:0000256" key="3">
    <source>
        <dbReference type="ARBA" id="ARBA00022989"/>
    </source>
</evidence>
<dbReference type="EMBL" id="KB302153">
    <property type="protein sequence ID" value="ELU04775.1"/>
    <property type="molecule type" value="Genomic_DNA"/>
</dbReference>
<dbReference type="OrthoDB" id="9990906at2759"/>
<dbReference type="GO" id="GO:0004930">
    <property type="term" value="F:G protein-coupled receptor activity"/>
    <property type="evidence" value="ECO:0007669"/>
    <property type="project" value="UniProtKB-KW"/>
</dbReference>
<dbReference type="PROSITE" id="PS50262">
    <property type="entry name" value="G_PROTEIN_RECEP_F1_2"/>
    <property type="match status" value="1"/>
</dbReference>
<protein>
    <recommendedName>
        <fullName evidence="7">G-protein coupled receptors family 1 profile domain-containing protein</fullName>
    </recommendedName>
</protein>
<dbReference type="InterPro" id="IPR052954">
    <property type="entry name" value="GPCR-Ligand_Int"/>
</dbReference>
<dbReference type="HOGENOM" id="CLU_009579_24_0_1"/>
<dbReference type="GO" id="GO:0016020">
    <property type="term" value="C:membrane"/>
    <property type="evidence" value="ECO:0007669"/>
    <property type="project" value="UniProtKB-SubCell"/>
</dbReference>
<feature type="transmembrane region" description="Helical" evidence="6">
    <location>
        <begin position="257"/>
        <end position="276"/>
    </location>
</feature>
<feature type="domain" description="G-protein coupled receptors family 1 profile" evidence="7">
    <location>
        <begin position="58"/>
        <end position="323"/>
    </location>
</feature>
<dbReference type="PANTHER" id="PTHR46641:SF25">
    <property type="entry name" value="CNMAMIDE RECEPTOR-RELATED"/>
    <property type="match status" value="1"/>
</dbReference>
<keyword evidence="4 6" id="KW-0472">Membrane</keyword>
<sequence>MARNDSILWIGDNTSQHIASSSEAWTVEPRGARCPGLEWQQYMELVVVPIFVILGLVGNALSFLVLFSPVYSRKSYSYYLRALAIFDSLTLITSSVISFNSVVFKLSEGNVRFLGNHTALTCKLSEYLRHCIYLMSSWLIVCFTIDRYIAVCHPLQRARLCTRSGALATLAVLMLAVCLSQIYILVLIERVPRSDANLCHAHRDQRLLYFGLYYFLFSFSLRFALPFLIIVTFNGLIVYHIARMRSNGLCQRRQCNAGLAICTLFVVCIVFVATLLPNAVIAMLQFIAFTFYGSFDLFCPLLTLNAPFRMLRLVNYSSNFLLYGVTGRQFRREVRKLLCCTMFAQDRTRGLPPMGYKAVDGQYAMQLLQSSSKPTRKCHL</sequence>
<dbReference type="EMBL" id="AMQN01008088">
    <property type="status" value="NOT_ANNOTATED_CDS"/>
    <property type="molecule type" value="Genomic_DNA"/>
</dbReference>
<comment type="subcellular location">
    <subcellularLocation>
        <location evidence="1">Membrane</location>
    </subcellularLocation>
</comment>
<dbReference type="CDD" id="cd14978">
    <property type="entry name" value="7tmA_FMRFamide_R-like"/>
    <property type="match status" value="1"/>
</dbReference>
<feature type="transmembrane region" description="Helical" evidence="6">
    <location>
        <begin position="79"/>
        <end position="107"/>
    </location>
</feature>
<feature type="transmembrane region" description="Helical" evidence="6">
    <location>
        <begin position="212"/>
        <end position="237"/>
    </location>
</feature>
<proteinExistence type="inferred from homology"/>
<organism evidence="8">
    <name type="scientific">Capitella teleta</name>
    <name type="common">Polychaete worm</name>
    <dbReference type="NCBI Taxonomy" id="283909"/>
    <lineage>
        <taxon>Eukaryota</taxon>
        <taxon>Metazoa</taxon>
        <taxon>Spiralia</taxon>
        <taxon>Lophotrochozoa</taxon>
        <taxon>Annelida</taxon>
        <taxon>Polychaeta</taxon>
        <taxon>Sedentaria</taxon>
        <taxon>Scolecida</taxon>
        <taxon>Capitellidae</taxon>
        <taxon>Capitella</taxon>
    </lineage>
</organism>